<feature type="compositionally biased region" description="Polar residues" evidence="1">
    <location>
        <begin position="12"/>
        <end position="28"/>
    </location>
</feature>
<comment type="caution">
    <text evidence="2">The sequence shown here is derived from an EMBL/GenBank/DDBJ whole genome shotgun (WGS) entry which is preliminary data.</text>
</comment>
<reference evidence="2" key="2">
    <citation type="submission" date="2020-11" db="EMBL/GenBank/DDBJ databases">
        <authorList>
            <person name="Cecchin M."/>
            <person name="Marcolungo L."/>
            <person name="Rossato M."/>
            <person name="Girolomoni L."/>
            <person name="Cosentino E."/>
            <person name="Cuine S."/>
            <person name="Li-Beisson Y."/>
            <person name="Delledonne M."/>
            <person name="Ballottari M."/>
        </authorList>
    </citation>
    <scope>NUCLEOTIDE SEQUENCE</scope>
    <source>
        <strain evidence="2">211/11P</strain>
        <tissue evidence="2">Whole cell</tissue>
    </source>
</reference>
<evidence type="ECO:0000256" key="1">
    <source>
        <dbReference type="SAM" id="MobiDB-lite"/>
    </source>
</evidence>
<reference evidence="2" key="1">
    <citation type="journal article" date="2019" name="Plant J.">
        <title>Chlorella vulgaris genome assembly and annotation reveals the molecular basis for metabolic acclimation to high light conditions.</title>
        <authorList>
            <person name="Cecchin M."/>
            <person name="Marcolungo L."/>
            <person name="Rossato M."/>
            <person name="Girolomoni L."/>
            <person name="Cosentino E."/>
            <person name="Cuine S."/>
            <person name="Li-Beisson Y."/>
            <person name="Delledonne M."/>
            <person name="Ballottari M."/>
        </authorList>
    </citation>
    <scope>NUCLEOTIDE SEQUENCE</scope>
    <source>
        <strain evidence="2">211/11P</strain>
    </source>
</reference>
<proteinExistence type="predicted"/>
<protein>
    <submittedName>
        <fullName evidence="2">Uncharacterized protein</fullName>
    </submittedName>
</protein>
<name>A0A9D4TV67_CHLVU</name>
<keyword evidence="3" id="KW-1185">Reference proteome</keyword>
<dbReference type="AlphaFoldDB" id="A0A9D4TV67"/>
<evidence type="ECO:0000313" key="3">
    <source>
        <dbReference type="Proteomes" id="UP001055712"/>
    </source>
</evidence>
<dbReference type="Proteomes" id="UP001055712">
    <property type="component" value="Unassembled WGS sequence"/>
</dbReference>
<feature type="region of interest" description="Disordered" evidence="1">
    <location>
        <begin position="160"/>
        <end position="186"/>
    </location>
</feature>
<feature type="region of interest" description="Disordered" evidence="1">
    <location>
        <begin position="1"/>
        <end position="28"/>
    </location>
</feature>
<accession>A0A9D4TV67</accession>
<dbReference type="EMBL" id="SIDB01000002">
    <property type="protein sequence ID" value="KAI3435723.1"/>
    <property type="molecule type" value="Genomic_DNA"/>
</dbReference>
<sequence>MQHSASCRPVWATTQAAATPNGASTTAKRSLHNLTPSKAARRAEAQTLIAAAKTRLVAVQQRLQEQERAAVIAGNTLVSEQRVLAPAEALMQAAADNQQLQPHSAAAAAALASKVASGAARADRAAAKAAAAALGEAESQRKLLARLACQLEAVQLERAPRKVPAAQHNRTPAQAQPAPAPHRQGWDPLRRLLAPVGPLMAALAGTERQRPA</sequence>
<evidence type="ECO:0000313" key="2">
    <source>
        <dbReference type="EMBL" id="KAI3435723.1"/>
    </source>
</evidence>
<gene>
    <name evidence="2" type="ORF">D9Q98_001781</name>
</gene>
<organism evidence="2 3">
    <name type="scientific">Chlorella vulgaris</name>
    <name type="common">Green alga</name>
    <dbReference type="NCBI Taxonomy" id="3077"/>
    <lineage>
        <taxon>Eukaryota</taxon>
        <taxon>Viridiplantae</taxon>
        <taxon>Chlorophyta</taxon>
        <taxon>core chlorophytes</taxon>
        <taxon>Trebouxiophyceae</taxon>
        <taxon>Chlorellales</taxon>
        <taxon>Chlorellaceae</taxon>
        <taxon>Chlorella clade</taxon>
        <taxon>Chlorella</taxon>
    </lineage>
</organism>